<gene>
    <name evidence="1" type="ORF">Zmor_011719</name>
</gene>
<dbReference type="Proteomes" id="UP001168821">
    <property type="component" value="Unassembled WGS sequence"/>
</dbReference>
<proteinExistence type="predicted"/>
<comment type="caution">
    <text evidence="1">The sequence shown here is derived from an EMBL/GenBank/DDBJ whole genome shotgun (WGS) entry which is preliminary data.</text>
</comment>
<protein>
    <submittedName>
        <fullName evidence="1">Uncharacterized protein</fullName>
    </submittedName>
</protein>
<name>A0AA38IRT0_9CUCU</name>
<evidence type="ECO:0000313" key="1">
    <source>
        <dbReference type="EMBL" id="KAJ3660064.1"/>
    </source>
</evidence>
<organism evidence="1 2">
    <name type="scientific">Zophobas morio</name>
    <dbReference type="NCBI Taxonomy" id="2755281"/>
    <lineage>
        <taxon>Eukaryota</taxon>
        <taxon>Metazoa</taxon>
        <taxon>Ecdysozoa</taxon>
        <taxon>Arthropoda</taxon>
        <taxon>Hexapoda</taxon>
        <taxon>Insecta</taxon>
        <taxon>Pterygota</taxon>
        <taxon>Neoptera</taxon>
        <taxon>Endopterygota</taxon>
        <taxon>Coleoptera</taxon>
        <taxon>Polyphaga</taxon>
        <taxon>Cucujiformia</taxon>
        <taxon>Tenebrionidae</taxon>
        <taxon>Zophobas</taxon>
    </lineage>
</organism>
<reference evidence="1" key="1">
    <citation type="journal article" date="2023" name="G3 (Bethesda)">
        <title>Whole genome assemblies of Zophobas morio and Tenebrio molitor.</title>
        <authorList>
            <person name="Kaur S."/>
            <person name="Stinson S.A."/>
            <person name="diCenzo G.C."/>
        </authorList>
    </citation>
    <scope>NUCLEOTIDE SEQUENCE</scope>
    <source>
        <strain evidence="1">QUZm001</strain>
    </source>
</reference>
<dbReference type="AlphaFoldDB" id="A0AA38IRT0"/>
<evidence type="ECO:0000313" key="2">
    <source>
        <dbReference type="Proteomes" id="UP001168821"/>
    </source>
</evidence>
<keyword evidence="2" id="KW-1185">Reference proteome</keyword>
<sequence>MSSERGFESENELPQKSIYKKFVMLLKLLYCENYRIKRIRDLESGAARRENAMLPYCSEKAKLFKASTVWAQYSMVKACVQVHDNVNINKYCKLVSFLKRNSDRYQAKRRKVLARNENESFLLTANDNQYRMIKLLLLLELRVPVEVRTWST</sequence>
<accession>A0AA38IRT0</accession>
<dbReference type="EMBL" id="JALNTZ010000003">
    <property type="protein sequence ID" value="KAJ3660064.1"/>
    <property type="molecule type" value="Genomic_DNA"/>
</dbReference>